<dbReference type="EMBL" id="JARJCM010000002">
    <property type="protein sequence ID" value="KAJ7047166.1"/>
    <property type="molecule type" value="Genomic_DNA"/>
</dbReference>
<dbReference type="Gene3D" id="2.10.50.10">
    <property type="entry name" value="Tumor Necrosis Factor Receptor, subunit A, domain 2"/>
    <property type="match status" value="1"/>
</dbReference>
<organism evidence="2 3">
    <name type="scientific">Mycena alexandri</name>
    <dbReference type="NCBI Taxonomy" id="1745969"/>
    <lineage>
        <taxon>Eukaryota</taxon>
        <taxon>Fungi</taxon>
        <taxon>Dikarya</taxon>
        <taxon>Basidiomycota</taxon>
        <taxon>Agaricomycotina</taxon>
        <taxon>Agaricomycetes</taxon>
        <taxon>Agaricomycetidae</taxon>
        <taxon>Agaricales</taxon>
        <taxon>Marasmiineae</taxon>
        <taxon>Mycenaceae</taxon>
        <taxon>Mycena</taxon>
    </lineage>
</organism>
<reference evidence="2" key="1">
    <citation type="submission" date="2023-03" db="EMBL/GenBank/DDBJ databases">
        <title>Massive genome expansion in bonnet fungi (Mycena s.s.) driven by repeated elements and novel gene families across ecological guilds.</title>
        <authorList>
            <consortium name="Lawrence Berkeley National Laboratory"/>
            <person name="Harder C.B."/>
            <person name="Miyauchi S."/>
            <person name="Viragh M."/>
            <person name="Kuo A."/>
            <person name="Thoen E."/>
            <person name="Andreopoulos B."/>
            <person name="Lu D."/>
            <person name="Skrede I."/>
            <person name="Drula E."/>
            <person name="Henrissat B."/>
            <person name="Morin E."/>
            <person name="Kohler A."/>
            <person name="Barry K."/>
            <person name="LaButti K."/>
            <person name="Morin E."/>
            <person name="Salamov A."/>
            <person name="Lipzen A."/>
            <person name="Mereny Z."/>
            <person name="Hegedus B."/>
            <person name="Baldrian P."/>
            <person name="Stursova M."/>
            <person name="Weitz H."/>
            <person name="Taylor A."/>
            <person name="Grigoriev I.V."/>
            <person name="Nagy L.G."/>
            <person name="Martin F."/>
            <person name="Kauserud H."/>
        </authorList>
    </citation>
    <scope>NUCLEOTIDE SEQUENCE</scope>
    <source>
        <strain evidence="2">CBHHK200</strain>
    </source>
</reference>
<dbReference type="InterPro" id="IPR009030">
    <property type="entry name" value="Growth_fac_rcpt_cys_sf"/>
</dbReference>
<comment type="caution">
    <text evidence="2">The sequence shown here is derived from an EMBL/GenBank/DDBJ whole genome shotgun (WGS) entry which is preliminary data.</text>
</comment>
<evidence type="ECO:0000313" key="3">
    <source>
        <dbReference type="Proteomes" id="UP001218188"/>
    </source>
</evidence>
<dbReference type="Proteomes" id="UP001218188">
    <property type="component" value="Unassembled WGS sequence"/>
</dbReference>
<proteinExistence type="predicted"/>
<dbReference type="AlphaFoldDB" id="A0AAD6XGG0"/>
<keyword evidence="3" id="KW-1185">Reference proteome</keyword>
<feature type="signal peptide" evidence="1">
    <location>
        <begin position="1"/>
        <end position="19"/>
    </location>
</feature>
<gene>
    <name evidence="2" type="ORF">C8F04DRAFT_1387634</name>
</gene>
<keyword evidence="1" id="KW-0732">Signal</keyword>
<name>A0AAD6XGG0_9AGAR</name>
<dbReference type="PANTHER" id="PTHR46967">
    <property type="entry name" value="INSULIN-LIKE GROWTH FACTOR BINDING PROTEIN,N-TERMINAL"/>
    <property type="match status" value="1"/>
</dbReference>
<protein>
    <submittedName>
        <fullName evidence="2">Uncharacterized protein</fullName>
    </submittedName>
</protein>
<dbReference type="SMART" id="SM01411">
    <property type="entry name" value="Ephrin_rec_like"/>
    <property type="match status" value="3"/>
</dbReference>
<dbReference type="SUPFAM" id="SSF57184">
    <property type="entry name" value="Growth factor receptor domain"/>
    <property type="match status" value="1"/>
</dbReference>
<evidence type="ECO:0000313" key="2">
    <source>
        <dbReference type="EMBL" id="KAJ7047166.1"/>
    </source>
</evidence>
<sequence length="282" mass="28499">MVLASSFVSAFVMLSGVNALPQPEEGALSGRVVTTSCNPGSYHNSTTTCAVCPAGSSCDGTSGKSQLCNPGSYQPNKNSTSCIVTAAGYYTNQKGATQAIACSTGSYQPNKNSTSCVDTPAGYYTNQVAATKAIACSPGSYQPNKKSNSCIATTSGYYTSLPGSIAAVPTTPGFFTNVTGAIKATPCNPGTYQPRSNESFCYGAPSGRFQGLSGQAAVCGTCCGWAAPLVNNNVNPVNCTGSKPNAWPASGDGCIATATDCVHAKSCAQFANGTCPAETFTG</sequence>
<evidence type="ECO:0000256" key="1">
    <source>
        <dbReference type="SAM" id="SignalP"/>
    </source>
</evidence>
<dbReference type="PANTHER" id="PTHR46967:SF2">
    <property type="entry name" value="SUSHI, VON WILLEBRAND FACTOR TYPE A, EGF AND PENTRAXIN DOMAIN-CONTAINING PROTEIN 1-LIKE"/>
    <property type="match status" value="1"/>
</dbReference>
<feature type="chain" id="PRO_5042076956" evidence="1">
    <location>
        <begin position="20"/>
        <end position="282"/>
    </location>
</feature>
<accession>A0AAD6XGG0</accession>